<dbReference type="GO" id="GO:0016020">
    <property type="term" value="C:membrane"/>
    <property type="evidence" value="ECO:0007669"/>
    <property type="project" value="UniProtKB-SubCell"/>
</dbReference>
<dbReference type="VEuPathDB" id="VectorBase:PPAI001069"/>
<accession>A0A1B0D146</accession>
<dbReference type="Proteomes" id="UP000092462">
    <property type="component" value="Unassembled WGS sequence"/>
</dbReference>
<protein>
    <recommendedName>
        <fullName evidence="9">Major facilitator superfamily (MFS) profile domain-containing protein</fullName>
    </recommendedName>
</protein>
<dbReference type="EMBL" id="AJVK01010196">
    <property type="status" value="NOT_ANNOTATED_CDS"/>
    <property type="molecule type" value="Genomic_DNA"/>
</dbReference>
<evidence type="ECO:0000256" key="6">
    <source>
        <dbReference type="ARBA" id="ARBA00023136"/>
    </source>
</evidence>
<evidence type="ECO:0000256" key="4">
    <source>
        <dbReference type="ARBA" id="ARBA00022856"/>
    </source>
</evidence>
<evidence type="ECO:0000256" key="5">
    <source>
        <dbReference type="ARBA" id="ARBA00022989"/>
    </source>
</evidence>
<dbReference type="VEuPathDB" id="VectorBase:PPAPM1_008267"/>
<dbReference type="PANTHER" id="PTHR11654">
    <property type="entry name" value="OLIGOPEPTIDE TRANSPORTER-RELATED"/>
    <property type="match status" value="1"/>
</dbReference>
<evidence type="ECO:0000313" key="7">
    <source>
        <dbReference type="EnsemblMetazoa" id="PPAI001069-PA"/>
    </source>
</evidence>
<dbReference type="SUPFAM" id="SSF103473">
    <property type="entry name" value="MFS general substrate transporter"/>
    <property type="match status" value="1"/>
</dbReference>
<dbReference type="InterPro" id="IPR000109">
    <property type="entry name" value="POT_fam"/>
</dbReference>
<sequence length="440" mass="49475">MTVLHIFNFFSQFCPIFGAILADSYFGNAKTIFYFLLFYALGFGGITLATLPFITASMDIVVFISLFLISVGNGNIRACITSLAAIQFKLPEQKISLQKYFSHYYFVYTMGILSSKIITPSIRGLSGNCYGMVFGFLGILFLGCWITFLIGMFFYKKEEVSRQNILVQVVGCIWYALWKYIKKENVHANWMDSSIGRYSEEFVQDVRAFLRVIKLYLPLPIYWALLAQQDSSWTFQATKLDTTIFGWSLEPDQVKAMGPLLLLMMIPFWQNVVLPLLQRTTGCQISPLFSVTLGGVAAALSFICSGILEVQINQSPPETISFAWQIPQFFLLMMGEVLLSIPGLQFSFTQAPATMKSVLTASWFVNNAIGNLIVVVITELKFTSSQSSEYFLYSFLMICGITCFTFMAGNYDIPVQGPPEPLPEKYIILTTEKSDKSASV</sequence>
<dbReference type="InterPro" id="IPR036259">
    <property type="entry name" value="MFS_trans_sf"/>
</dbReference>
<evidence type="ECO:0008006" key="9">
    <source>
        <dbReference type="Google" id="ProtNLM"/>
    </source>
</evidence>
<proteinExistence type="inferred from homology"/>
<keyword evidence="3" id="KW-0812">Transmembrane</keyword>
<dbReference type="GO" id="GO:0022857">
    <property type="term" value="F:transmembrane transporter activity"/>
    <property type="evidence" value="ECO:0007669"/>
    <property type="project" value="InterPro"/>
</dbReference>
<reference evidence="7" key="1">
    <citation type="submission" date="2022-08" db="UniProtKB">
        <authorList>
            <consortium name="EnsemblMetazoa"/>
        </authorList>
    </citation>
    <scope>IDENTIFICATION</scope>
    <source>
        <strain evidence="7">Israel</strain>
    </source>
</reference>
<keyword evidence="4" id="KW-0813">Transport</keyword>
<organism evidence="7 8">
    <name type="scientific">Phlebotomus papatasi</name>
    <name type="common">Sandfly</name>
    <dbReference type="NCBI Taxonomy" id="29031"/>
    <lineage>
        <taxon>Eukaryota</taxon>
        <taxon>Metazoa</taxon>
        <taxon>Ecdysozoa</taxon>
        <taxon>Arthropoda</taxon>
        <taxon>Hexapoda</taxon>
        <taxon>Insecta</taxon>
        <taxon>Pterygota</taxon>
        <taxon>Neoptera</taxon>
        <taxon>Endopterygota</taxon>
        <taxon>Diptera</taxon>
        <taxon>Nematocera</taxon>
        <taxon>Psychodoidea</taxon>
        <taxon>Psychodidae</taxon>
        <taxon>Phlebotomus</taxon>
        <taxon>Phlebotomus</taxon>
    </lineage>
</organism>
<evidence type="ECO:0000256" key="3">
    <source>
        <dbReference type="ARBA" id="ARBA00022692"/>
    </source>
</evidence>
<keyword evidence="8" id="KW-1185">Reference proteome</keyword>
<keyword evidence="5" id="KW-1133">Transmembrane helix</keyword>
<evidence type="ECO:0000256" key="2">
    <source>
        <dbReference type="ARBA" id="ARBA00005982"/>
    </source>
</evidence>
<dbReference type="Gene3D" id="1.20.1250.20">
    <property type="entry name" value="MFS general substrate transporter like domains"/>
    <property type="match status" value="1"/>
</dbReference>
<name>A0A1B0D146_PHLPP</name>
<evidence type="ECO:0000313" key="8">
    <source>
        <dbReference type="Proteomes" id="UP000092462"/>
    </source>
</evidence>
<dbReference type="Pfam" id="PF00854">
    <property type="entry name" value="PTR2"/>
    <property type="match status" value="1"/>
</dbReference>
<dbReference type="AlphaFoldDB" id="A0A1B0D146"/>
<keyword evidence="6" id="KW-0472">Membrane</keyword>
<evidence type="ECO:0000256" key="1">
    <source>
        <dbReference type="ARBA" id="ARBA00004141"/>
    </source>
</evidence>
<keyword evidence="4" id="KW-0653">Protein transport</keyword>
<comment type="similarity">
    <text evidence="2">Belongs to the major facilitator superfamily. Proton-dependent oligopeptide transporter (POT/PTR) (TC 2.A.17) family.</text>
</comment>
<dbReference type="EnsemblMetazoa" id="PPAI001069-RA">
    <property type="protein sequence ID" value="PPAI001069-PA"/>
    <property type="gene ID" value="PPAI001069"/>
</dbReference>
<keyword evidence="4" id="KW-0571">Peptide transport</keyword>
<dbReference type="GO" id="GO:0015833">
    <property type="term" value="P:peptide transport"/>
    <property type="evidence" value="ECO:0007669"/>
    <property type="project" value="UniProtKB-KW"/>
</dbReference>
<comment type="subcellular location">
    <subcellularLocation>
        <location evidence="1">Membrane</location>
        <topology evidence="1">Multi-pass membrane protein</topology>
    </subcellularLocation>
</comment>